<dbReference type="InterPro" id="IPR033729">
    <property type="entry name" value="SerRS_core"/>
</dbReference>
<comment type="subunit">
    <text evidence="12">Homodimer. The tRNA molecule binds across the dimer.</text>
</comment>
<feature type="coiled-coil region" evidence="15">
    <location>
        <begin position="30"/>
        <end position="95"/>
    </location>
</feature>
<keyword evidence="8 12" id="KW-0648">Protein biosynthesis</keyword>
<evidence type="ECO:0000256" key="15">
    <source>
        <dbReference type="SAM" id="Coils"/>
    </source>
</evidence>
<keyword evidence="4 12" id="KW-0963">Cytoplasm</keyword>
<evidence type="ECO:0000313" key="17">
    <source>
        <dbReference type="EMBL" id="RDI42734.1"/>
    </source>
</evidence>
<dbReference type="InterPro" id="IPR002317">
    <property type="entry name" value="Ser-tRNA-ligase_type_1"/>
</dbReference>
<evidence type="ECO:0000256" key="4">
    <source>
        <dbReference type="ARBA" id="ARBA00022490"/>
    </source>
</evidence>
<evidence type="ECO:0000313" key="18">
    <source>
        <dbReference type="Proteomes" id="UP000254720"/>
    </source>
</evidence>
<comment type="subcellular location">
    <subcellularLocation>
        <location evidence="1 12">Cytoplasm</location>
    </subcellularLocation>
</comment>
<dbReference type="Gene3D" id="3.30.930.10">
    <property type="entry name" value="Bira Bifunctional Protein, Domain 2"/>
    <property type="match status" value="1"/>
</dbReference>
<dbReference type="Gene3D" id="1.10.287.40">
    <property type="entry name" value="Serine-tRNA synthetase, tRNA binding domain"/>
    <property type="match status" value="1"/>
</dbReference>
<comment type="domain">
    <text evidence="12">Consists of two distinct domains, a catalytic core and a N-terminal extension that is involved in tRNA binding.</text>
</comment>
<keyword evidence="5 12" id="KW-0436">Ligase</keyword>
<dbReference type="GO" id="GO:0016260">
    <property type="term" value="P:selenocysteine biosynthetic process"/>
    <property type="evidence" value="ECO:0007669"/>
    <property type="project" value="UniProtKB-UniRule"/>
</dbReference>
<dbReference type="GO" id="GO:0004828">
    <property type="term" value="F:serine-tRNA ligase activity"/>
    <property type="evidence" value="ECO:0007669"/>
    <property type="project" value="UniProtKB-UniRule"/>
</dbReference>
<feature type="binding site" evidence="12 14">
    <location>
        <begin position="262"/>
        <end position="264"/>
    </location>
    <ligand>
        <name>ATP</name>
        <dbReference type="ChEBI" id="CHEBI:30616"/>
    </ligand>
</feature>
<comment type="catalytic activity">
    <reaction evidence="11 12">
        <text>tRNA(Ser) + L-serine + ATP = L-seryl-tRNA(Ser) + AMP + diphosphate + H(+)</text>
        <dbReference type="Rhea" id="RHEA:12292"/>
        <dbReference type="Rhea" id="RHEA-COMP:9669"/>
        <dbReference type="Rhea" id="RHEA-COMP:9703"/>
        <dbReference type="ChEBI" id="CHEBI:15378"/>
        <dbReference type="ChEBI" id="CHEBI:30616"/>
        <dbReference type="ChEBI" id="CHEBI:33019"/>
        <dbReference type="ChEBI" id="CHEBI:33384"/>
        <dbReference type="ChEBI" id="CHEBI:78442"/>
        <dbReference type="ChEBI" id="CHEBI:78533"/>
        <dbReference type="ChEBI" id="CHEBI:456215"/>
        <dbReference type="EC" id="6.1.1.11"/>
    </reaction>
</comment>
<comment type="catalytic activity">
    <reaction evidence="10 12">
        <text>tRNA(Sec) + L-serine + ATP = L-seryl-tRNA(Sec) + AMP + diphosphate + H(+)</text>
        <dbReference type="Rhea" id="RHEA:42580"/>
        <dbReference type="Rhea" id="RHEA-COMP:9742"/>
        <dbReference type="Rhea" id="RHEA-COMP:10128"/>
        <dbReference type="ChEBI" id="CHEBI:15378"/>
        <dbReference type="ChEBI" id="CHEBI:30616"/>
        <dbReference type="ChEBI" id="CHEBI:33019"/>
        <dbReference type="ChEBI" id="CHEBI:33384"/>
        <dbReference type="ChEBI" id="CHEBI:78442"/>
        <dbReference type="ChEBI" id="CHEBI:78533"/>
        <dbReference type="ChEBI" id="CHEBI:456215"/>
        <dbReference type="EC" id="6.1.1.11"/>
    </reaction>
</comment>
<dbReference type="Proteomes" id="UP000254720">
    <property type="component" value="Unassembled WGS sequence"/>
</dbReference>
<keyword evidence="9 12" id="KW-0030">Aminoacyl-tRNA synthetase</keyword>
<dbReference type="InterPro" id="IPR002314">
    <property type="entry name" value="aa-tRNA-synt_IIb"/>
</dbReference>
<dbReference type="Pfam" id="PF02403">
    <property type="entry name" value="Seryl_tRNA_N"/>
    <property type="match status" value="1"/>
</dbReference>
<organism evidence="17 18">
    <name type="scientific">Aquicella lusitana</name>
    <dbReference type="NCBI Taxonomy" id="254246"/>
    <lineage>
        <taxon>Bacteria</taxon>
        <taxon>Pseudomonadati</taxon>
        <taxon>Pseudomonadota</taxon>
        <taxon>Gammaproteobacteria</taxon>
        <taxon>Legionellales</taxon>
        <taxon>Coxiellaceae</taxon>
        <taxon>Aquicella</taxon>
    </lineage>
</organism>
<comment type="similarity">
    <text evidence="3 12">Belongs to the class-II aminoacyl-tRNA synthetase family. Type-1 seryl-tRNA synthetase subfamily.</text>
</comment>
<keyword evidence="7 12" id="KW-0067">ATP-binding</keyword>
<protein>
    <recommendedName>
        <fullName evidence="12">Serine--tRNA ligase</fullName>
        <ecNumber evidence="12">6.1.1.11</ecNumber>
    </recommendedName>
    <alternativeName>
        <fullName evidence="12">Seryl-tRNA synthetase</fullName>
        <shortName evidence="12">SerRS</shortName>
    </alternativeName>
    <alternativeName>
        <fullName evidence="12">Seryl-tRNA(Ser/Sec) synthetase</fullName>
    </alternativeName>
</protein>
<dbReference type="SUPFAM" id="SSF55681">
    <property type="entry name" value="Class II aaRS and biotin synthetases"/>
    <property type="match status" value="1"/>
</dbReference>
<dbReference type="InterPro" id="IPR042103">
    <property type="entry name" value="SerRS_1_N_sf"/>
</dbReference>
<dbReference type="InterPro" id="IPR015866">
    <property type="entry name" value="Ser-tRNA-synth_1_N"/>
</dbReference>
<comment type="function">
    <text evidence="12">Catalyzes the attachment of serine to tRNA(Ser). Is also able to aminoacylate tRNA(Sec) with serine, to form the misacylated tRNA L-seryl-tRNA(Sec), which will be further converted into selenocysteinyl-tRNA(Sec).</text>
</comment>
<feature type="binding site" evidence="13">
    <location>
        <position position="231"/>
    </location>
    <ligand>
        <name>L-serine</name>
        <dbReference type="ChEBI" id="CHEBI:33384"/>
    </ligand>
</feature>
<dbReference type="Pfam" id="PF00587">
    <property type="entry name" value="tRNA-synt_2b"/>
    <property type="match status" value="1"/>
</dbReference>
<feature type="binding site" evidence="12">
    <location>
        <begin position="231"/>
        <end position="233"/>
    </location>
    <ligand>
        <name>L-serine</name>
        <dbReference type="ChEBI" id="CHEBI:33384"/>
    </ligand>
</feature>
<evidence type="ECO:0000256" key="12">
    <source>
        <dbReference type="HAMAP-Rule" id="MF_00176"/>
    </source>
</evidence>
<evidence type="ECO:0000256" key="5">
    <source>
        <dbReference type="ARBA" id="ARBA00022598"/>
    </source>
</evidence>
<keyword evidence="18" id="KW-1185">Reference proteome</keyword>
<feature type="binding site" evidence="12 13">
    <location>
        <position position="285"/>
    </location>
    <ligand>
        <name>L-serine</name>
        <dbReference type="ChEBI" id="CHEBI:33384"/>
    </ligand>
</feature>
<evidence type="ECO:0000256" key="10">
    <source>
        <dbReference type="ARBA" id="ARBA00047929"/>
    </source>
</evidence>
<feature type="domain" description="Aminoacyl-transfer RNA synthetases class-II family profile" evidence="16">
    <location>
        <begin position="171"/>
        <end position="409"/>
    </location>
</feature>
<evidence type="ECO:0000256" key="14">
    <source>
        <dbReference type="PIRSR" id="PIRSR001529-2"/>
    </source>
</evidence>
<dbReference type="InterPro" id="IPR006195">
    <property type="entry name" value="aa-tRNA-synth_II"/>
</dbReference>
<dbReference type="GO" id="GO:0005737">
    <property type="term" value="C:cytoplasm"/>
    <property type="evidence" value="ECO:0007669"/>
    <property type="project" value="UniProtKB-SubCell"/>
</dbReference>
<feature type="binding site" evidence="12 14">
    <location>
        <begin position="349"/>
        <end position="352"/>
    </location>
    <ligand>
        <name>ATP</name>
        <dbReference type="ChEBI" id="CHEBI:30616"/>
    </ligand>
</feature>
<dbReference type="SUPFAM" id="SSF46589">
    <property type="entry name" value="tRNA-binding arm"/>
    <property type="match status" value="1"/>
</dbReference>
<dbReference type="EC" id="6.1.1.11" evidence="12"/>
<comment type="pathway">
    <text evidence="2 12">Aminoacyl-tRNA biosynthesis; selenocysteinyl-tRNA(Sec) biosynthesis; L-seryl-tRNA(Sec) from L-serine and tRNA(Sec): step 1/1.</text>
</comment>
<proteinExistence type="inferred from homology"/>
<evidence type="ECO:0000259" key="16">
    <source>
        <dbReference type="PROSITE" id="PS50862"/>
    </source>
</evidence>
<keyword evidence="6 12" id="KW-0547">Nucleotide-binding</keyword>
<dbReference type="PIRSF" id="PIRSF001529">
    <property type="entry name" value="Ser-tRNA-synth_IIa"/>
    <property type="match status" value="1"/>
</dbReference>
<evidence type="ECO:0000256" key="9">
    <source>
        <dbReference type="ARBA" id="ARBA00023146"/>
    </source>
</evidence>
<dbReference type="AlphaFoldDB" id="A0A370GK16"/>
<evidence type="ECO:0000256" key="2">
    <source>
        <dbReference type="ARBA" id="ARBA00005045"/>
    </source>
</evidence>
<dbReference type="NCBIfam" id="TIGR00414">
    <property type="entry name" value="serS"/>
    <property type="match status" value="1"/>
</dbReference>
<evidence type="ECO:0000256" key="6">
    <source>
        <dbReference type="ARBA" id="ARBA00022741"/>
    </source>
</evidence>
<evidence type="ECO:0000256" key="11">
    <source>
        <dbReference type="ARBA" id="ARBA00048823"/>
    </source>
</evidence>
<keyword evidence="15" id="KW-0175">Coiled coil</keyword>
<dbReference type="InterPro" id="IPR010978">
    <property type="entry name" value="tRNA-bd_arm"/>
</dbReference>
<dbReference type="OrthoDB" id="9804647at2"/>
<dbReference type="EMBL" id="QQAX01000013">
    <property type="protein sequence ID" value="RDI42734.1"/>
    <property type="molecule type" value="Genomic_DNA"/>
</dbReference>
<name>A0A370GK16_9COXI</name>
<dbReference type="GO" id="GO:0005524">
    <property type="term" value="F:ATP binding"/>
    <property type="evidence" value="ECO:0007669"/>
    <property type="project" value="UniProtKB-UniRule"/>
</dbReference>
<comment type="caution">
    <text evidence="17">The sequence shown here is derived from an EMBL/GenBank/DDBJ whole genome shotgun (WGS) entry which is preliminary data.</text>
</comment>
<gene>
    <name evidence="12" type="primary">serS</name>
    <name evidence="17" type="ORF">C8D86_11364</name>
</gene>
<dbReference type="PROSITE" id="PS50862">
    <property type="entry name" value="AA_TRNA_LIGASE_II"/>
    <property type="match status" value="1"/>
</dbReference>
<evidence type="ECO:0000256" key="3">
    <source>
        <dbReference type="ARBA" id="ARBA00010728"/>
    </source>
</evidence>
<feature type="binding site" evidence="12">
    <location>
        <position position="384"/>
    </location>
    <ligand>
        <name>L-serine</name>
        <dbReference type="ChEBI" id="CHEBI:33384"/>
    </ligand>
</feature>
<feature type="binding site" evidence="13">
    <location>
        <position position="382"/>
    </location>
    <ligand>
        <name>L-serine</name>
        <dbReference type="ChEBI" id="CHEBI:33384"/>
    </ligand>
</feature>
<comment type="caution">
    <text evidence="12">Lacks conserved residue(s) required for the propagation of feature annotation.</text>
</comment>
<dbReference type="PRINTS" id="PR00981">
    <property type="entry name" value="TRNASYNTHSER"/>
</dbReference>
<reference evidence="17 18" key="1">
    <citation type="submission" date="2018-07" db="EMBL/GenBank/DDBJ databases">
        <title>Genomic Encyclopedia of Type Strains, Phase IV (KMG-IV): sequencing the most valuable type-strain genomes for metagenomic binning, comparative biology and taxonomic classification.</title>
        <authorList>
            <person name="Goeker M."/>
        </authorList>
    </citation>
    <scope>NUCLEOTIDE SEQUENCE [LARGE SCALE GENOMIC DNA]</scope>
    <source>
        <strain evidence="17 18">DSM 16500</strain>
    </source>
</reference>
<evidence type="ECO:0000256" key="7">
    <source>
        <dbReference type="ARBA" id="ARBA00022840"/>
    </source>
</evidence>
<dbReference type="InterPro" id="IPR045864">
    <property type="entry name" value="aa-tRNA-synth_II/BPL/LPL"/>
</dbReference>
<dbReference type="CDD" id="cd00770">
    <property type="entry name" value="SerRS_core"/>
    <property type="match status" value="1"/>
</dbReference>
<dbReference type="PANTHER" id="PTHR43697:SF1">
    <property type="entry name" value="SERINE--TRNA LIGASE"/>
    <property type="match status" value="1"/>
</dbReference>
<evidence type="ECO:0000256" key="13">
    <source>
        <dbReference type="PIRSR" id="PIRSR001529-1"/>
    </source>
</evidence>
<evidence type="ECO:0000256" key="8">
    <source>
        <dbReference type="ARBA" id="ARBA00022917"/>
    </source>
</evidence>
<evidence type="ECO:0000256" key="1">
    <source>
        <dbReference type="ARBA" id="ARBA00004496"/>
    </source>
</evidence>
<dbReference type="UniPathway" id="UPA00906">
    <property type="reaction ID" value="UER00895"/>
</dbReference>
<accession>A0A370GK16</accession>
<feature type="binding site" evidence="13">
    <location>
        <position position="262"/>
    </location>
    <ligand>
        <name>L-serine</name>
        <dbReference type="ChEBI" id="CHEBI:33384"/>
    </ligand>
</feature>
<dbReference type="PANTHER" id="PTHR43697">
    <property type="entry name" value="SERYL-TRNA SYNTHETASE"/>
    <property type="match status" value="1"/>
</dbReference>
<sequence>MLDPKLVRNDINEVAAQLKKRGFVVDTTKFNTLEEQRKHLQVKLQEMQNERNVRSKEVGMAKAAGKNVDEVLAKLKDVSEAIKSLEAKFAQTQTELDDFLAGLPNIPHASVPFGKSEDDNEVVRVWGEPRQFSFKPKDHVELGANQGWIDFETAAALSGSRFVVLRGPMARLQRALIQFMLDLHINEHGYQEILVPYIVNADCLFGTGQLPKFKEDLFAVNGEGERYLISTSEIPVTNTVRDSIVNADQLPIKYACYSSCFRSEAGSYGKDIRGMLRQHQFEKVELVQIVQPAFSYEALEELTRHAETVLQRLELPYRVVALCTADIGFSAAKTYDLEVWLPGQNRYREISSCSNTESFQARRMKARWRDESGKIDLVHTLNGSGLAIGRTLIAVVENYQDELGRIHIPPALQPYMGGLEVIE</sequence>
<dbReference type="RefSeq" id="WP_114834595.1">
    <property type="nucleotide sequence ID" value="NZ_LR699114.1"/>
</dbReference>
<dbReference type="HAMAP" id="MF_00176">
    <property type="entry name" value="Ser_tRNA_synth_type1"/>
    <property type="match status" value="1"/>
</dbReference>
<dbReference type="GO" id="GO:0006434">
    <property type="term" value="P:seryl-tRNA aminoacylation"/>
    <property type="evidence" value="ECO:0007669"/>
    <property type="project" value="UniProtKB-UniRule"/>
</dbReference>